<organism evidence="3 4">
    <name type="scientific">Sorangium cellulosum</name>
    <name type="common">Polyangium cellulosum</name>
    <dbReference type="NCBI Taxonomy" id="56"/>
    <lineage>
        <taxon>Bacteria</taxon>
        <taxon>Pseudomonadati</taxon>
        <taxon>Myxococcota</taxon>
        <taxon>Polyangia</taxon>
        <taxon>Polyangiales</taxon>
        <taxon>Polyangiaceae</taxon>
        <taxon>Sorangium</taxon>
    </lineage>
</organism>
<evidence type="ECO:0000313" key="3">
    <source>
        <dbReference type="EMBL" id="AUX24685.1"/>
    </source>
</evidence>
<feature type="region of interest" description="Disordered" evidence="1">
    <location>
        <begin position="313"/>
        <end position="344"/>
    </location>
</feature>
<feature type="transmembrane region" description="Helical" evidence="2">
    <location>
        <begin position="204"/>
        <end position="223"/>
    </location>
</feature>
<evidence type="ECO:0000256" key="2">
    <source>
        <dbReference type="SAM" id="Phobius"/>
    </source>
</evidence>
<sequence length="402" mass="41708">MPGAYTRFGFGGACGKLRGVDAEGTGTPRSAGTTARDAAEIRGRITACFSVVELRRFAEELGEPGIPWDRGIQGATHELVRRFEQRGELWGLVAQLRQVRPLVEWPDMPTVPPPSSLARAAADIPRPAPLPRISPLPVASPPQHAPTLGPPPIPPTTRTPAVPGAALTRARSPDAREPAHGPPGAPGAAAGPPDRGSRRVDPRLLLAALGLVVASLIVAFLMGRASSEPAGEEARAGEPAGEEARASERAGEPARASGAPTSSRPEGIAARAAAAVARRVESVARVCEIPPGPAEDVMRRAFERCGPASLAAQRAGRAAPAEPPDQPAADEARAQRAPAAAAPRAPAAAGNAGCLSACERRHRACRTSECGKEPTQSSQYQRYQACLSTCLEQASKCRLGCL</sequence>
<feature type="compositionally biased region" description="Low complexity" evidence="1">
    <location>
        <begin position="335"/>
        <end position="344"/>
    </location>
</feature>
<keyword evidence="2" id="KW-1133">Transmembrane helix</keyword>
<dbReference type="Proteomes" id="UP000295781">
    <property type="component" value="Chromosome"/>
</dbReference>
<name>A0A4P2Q5J9_SORCE</name>
<dbReference type="EMBL" id="CP012670">
    <property type="protein sequence ID" value="AUX24685.1"/>
    <property type="molecule type" value="Genomic_DNA"/>
</dbReference>
<reference evidence="3 4" key="1">
    <citation type="submission" date="2015-09" db="EMBL/GenBank/DDBJ databases">
        <title>Sorangium comparison.</title>
        <authorList>
            <person name="Zaburannyi N."/>
            <person name="Bunk B."/>
            <person name="Overmann J."/>
            <person name="Mueller R."/>
        </authorList>
    </citation>
    <scope>NUCLEOTIDE SEQUENCE [LARGE SCALE GENOMIC DNA]</scope>
    <source>
        <strain evidence="3 4">So ceGT47</strain>
    </source>
</reference>
<feature type="region of interest" description="Disordered" evidence="1">
    <location>
        <begin position="126"/>
        <end position="197"/>
    </location>
</feature>
<dbReference type="AlphaFoldDB" id="A0A4P2Q5J9"/>
<protein>
    <submittedName>
        <fullName evidence="3">Uncharacterized protein</fullName>
    </submittedName>
</protein>
<proteinExistence type="predicted"/>
<feature type="compositionally biased region" description="Basic and acidic residues" evidence="1">
    <location>
        <begin position="232"/>
        <end position="252"/>
    </location>
</feature>
<feature type="compositionally biased region" description="Pro residues" evidence="1">
    <location>
        <begin position="126"/>
        <end position="157"/>
    </location>
</feature>
<evidence type="ECO:0000256" key="1">
    <source>
        <dbReference type="SAM" id="MobiDB-lite"/>
    </source>
</evidence>
<feature type="region of interest" description="Disordered" evidence="1">
    <location>
        <begin position="227"/>
        <end position="267"/>
    </location>
</feature>
<evidence type="ECO:0000313" key="4">
    <source>
        <dbReference type="Proteomes" id="UP000295781"/>
    </source>
</evidence>
<accession>A0A4P2Q5J9</accession>
<keyword evidence="2" id="KW-0812">Transmembrane</keyword>
<keyword evidence="2" id="KW-0472">Membrane</keyword>
<gene>
    <name evidence="3" type="ORF">SOCEGT47_052240</name>
</gene>